<dbReference type="EMBL" id="FOIS01000003">
    <property type="protein sequence ID" value="SEW14054.1"/>
    <property type="molecule type" value="Genomic_DNA"/>
</dbReference>
<protein>
    <submittedName>
        <fullName evidence="2">Uncharacterized protein</fullName>
    </submittedName>
</protein>
<evidence type="ECO:0000313" key="3">
    <source>
        <dbReference type="Proteomes" id="UP000183275"/>
    </source>
</evidence>
<evidence type="ECO:0000313" key="2">
    <source>
        <dbReference type="EMBL" id="SEW14054.1"/>
    </source>
</evidence>
<proteinExistence type="predicted"/>
<sequence>MMSPPPTVALALLGAWVLLTFWATSTAATARAQADDPFEIAIPDDQSEHALDEPASENSFSAADD</sequence>
<dbReference type="eggNOG" id="arCOG15162">
    <property type="taxonomic scope" value="Archaea"/>
</dbReference>
<dbReference type="Proteomes" id="UP000183275">
    <property type="component" value="Unassembled WGS sequence"/>
</dbReference>
<feature type="region of interest" description="Disordered" evidence="1">
    <location>
        <begin position="44"/>
        <end position="65"/>
    </location>
</feature>
<organism evidence="2 3">
    <name type="scientific">Natrinema salifodinae</name>
    <dbReference type="NCBI Taxonomy" id="1202768"/>
    <lineage>
        <taxon>Archaea</taxon>
        <taxon>Methanobacteriati</taxon>
        <taxon>Methanobacteriota</taxon>
        <taxon>Stenosarchaea group</taxon>
        <taxon>Halobacteria</taxon>
        <taxon>Halobacteriales</taxon>
        <taxon>Natrialbaceae</taxon>
        <taxon>Natrinema</taxon>
    </lineage>
</organism>
<evidence type="ECO:0000256" key="1">
    <source>
        <dbReference type="SAM" id="MobiDB-lite"/>
    </source>
</evidence>
<feature type="compositionally biased region" description="Polar residues" evidence="1">
    <location>
        <begin position="56"/>
        <end position="65"/>
    </location>
</feature>
<accession>A0A1I0PI23</accession>
<keyword evidence="3" id="KW-1185">Reference proteome</keyword>
<dbReference type="AlphaFoldDB" id="A0A1I0PI23"/>
<name>A0A1I0PI23_9EURY</name>
<reference evidence="3" key="1">
    <citation type="submission" date="2016-10" db="EMBL/GenBank/DDBJ databases">
        <authorList>
            <person name="Varghese N."/>
        </authorList>
    </citation>
    <scope>NUCLEOTIDE SEQUENCE [LARGE SCALE GENOMIC DNA]</scope>
    <source>
        <strain evidence="3">CGMCC 1.12284</strain>
    </source>
</reference>
<gene>
    <name evidence="2" type="ORF">SAMN05216285_2595</name>
</gene>